<organism evidence="1 2">
    <name type="scientific">Monilinia laxa</name>
    <name type="common">Brown rot fungus</name>
    <name type="synonym">Sclerotinia laxa</name>
    <dbReference type="NCBI Taxonomy" id="61186"/>
    <lineage>
        <taxon>Eukaryota</taxon>
        <taxon>Fungi</taxon>
        <taxon>Dikarya</taxon>
        <taxon>Ascomycota</taxon>
        <taxon>Pezizomycotina</taxon>
        <taxon>Leotiomycetes</taxon>
        <taxon>Helotiales</taxon>
        <taxon>Sclerotiniaceae</taxon>
        <taxon>Monilinia</taxon>
    </lineage>
</organism>
<gene>
    <name evidence="1" type="ORF">EYC80_009057</name>
</gene>
<name>A0A5N6K2M0_MONLA</name>
<dbReference type="EMBL" id="VIGI01000009">
    <property type="protein sequence ID" value="KAB8296284.1"/>
    <property type="molecule type" value="Genomic_DNA"/>
</dbReference>
<accession>A0A5N6K2M0</accession>
<sequence length="145" mass="15950">MAIKYYDRHRARETRLDEKIPIQAFPSPIGNINLMVLGAFVPTTGAGATSTIAGGGFLHDFQLLGTLTSEVILENVSAHVAGGSFNLLEFGFMDFWSPLSRFVIEKVERAFDGRPAFRRASLVVNLLNIIKVRDNDDVAAVRIVT</sequence>
<dbReference type="AlphaFoldDB" id="A0A5N6K2M0"/>
<keyword evidence="2" id="KW-1185">Reference proteome</keyword>
<protein>
    <submittedName>
        <fullName evidence="1">Uncharacterized protein</fullName>
    </submittedName>
</protein>
<proteinExistence type="predicted"/>
<reference evidence="1 2" key="1">
    <citation type="submission" date="2019-06" db="EMBL/GenBank/DDBJ databases">
        <title>Genome Sequence of the Brown Rot Fungal Pathogen Monilinia laxa.</title>
        <authorList>
            <person name="De Miccolis Angelini R.M."/>
            <person name="Landi L."/>
            <person name="Abate D."/>
            <person name="Pollastro S."/>
            <person name="Romanazzi G."/>
            <person name="Faretra F."/>
        </authorList>
    </citation>
    <scope>NUCLEOTIDE SEQUENCE [LARGE SCALE GENOMIC DNA]</scope>
    <source>
        <strain evidence="1 2">Mlax316</strain>
    </source>
</reference>
<evidence type="ECO:0000313" key="1">
    <source>
        <dbReference type="EMBL" id="KAB8296284.1"/>
    </source>
</evidence>
<evidence type="ECO:0000313" key="2">
    <source>
        <dbReference type="Proteomes" id="UP000326757"/>
    </source>
</evidence>
<comment type="caution">
    <text evidence="1">The sequence shown here is derived from an EMBL/GenBank/DDBJ whole genome shotgun (WGS) entry which is preliminary data.</text>
</comment>
<dbReference type="Proteomes" id="UP000326757">
    <property type="component" value="Unassembled WGS sequence"/>
</dbReference>